<feature type="transmembrane region" description="Helical" evidence="5">
    <location>
        <begin position="229"/>
        <end position="254"/>
    </location>
</feature>
<dbReference type="Gene3D" id="1.20.1070.10">
    <property type="entry name" value="Rhodopsin 7-helix transmembrane proteins"/>
    <property type="match status" value="1"/>
</dbReference>
<evidence type="ECO:0000256" key="5">
    <source>
        <dbReference type="SAM" id="Phobius"/>
    </source>
</evidence>
<dbReference type="PROSITE" id="PS50262">
    <property type="entry name" value="G_PROTEIN_RECEP_F1_2"/>
    <property type="match status" value="1"/>
</dbReference>
<feature type="transmembrane region" description="Helical" evidence="5">
    <location>
        <begin position="291"/>
        <end position="312"/>
    </location>
</feature>
<dbReference type="Ensembl" id="ENSLOCT00000020777.1">
    <property type="protein sequence ID" value="ENSLOCP00000020741.1"/>
    <property type="gene ID" value="ENSLOCG00000016779.1"/>
</dbReference>
<feature type="domain" description="G-protein coupled receptors family 1 profile" evidence="6">
    <location>
        <begin position="36"/>
        <end position="340"/>
    </location>
</feature>
<dbReference type="HOGENOM" id="CLU_815198_0_0_1"/>
<keyword evidence="8" id="KW-1185">Reference proteome</keyword>
<reference evidence="8" key="1">
    <citation type="submission" date="2011-12" db="EMBL/GenBank/DDBJ databases">
        <title>The Draft Genome of Lepisosteus oculatus.</title>
        <authorList>
            <consortium name="The Broad Institute Genome Assembly &amp; Analysis Group"/>
            <consortium name="Computational R&amp;D Group"/>
            <consortium name="and Sequencing Platform"/>
            <person name="Di Palma F."/>
            <person name="Alfoldi J."/>
            <person name="Johnson J."/>
            <person name="Berlin A."/>
            <person name="Gnerre S."/>
            <person name="Jaffe D."/>
            <person name="MacCallum I."/>
            <person name="Young S."/>
            <person name="Walker B.J."/>
            <person name="Lander E.S."/>
            <person name="Lindblad-Toh K."/>
        </authorList>
    </citation>
    <scope>NUCLEOTIDE SEQUENCE [LARGE SCALE GENOMIC DNA]</scope>
</reference>
<dbReference type="InParanoid" id="W5NJD2"/>
<dbReference type="PANTHER" id="PTHR23112">
    <property type="entry name" value="G PROTEIN-COUPLED RECEPTOR 157-RELATED"/>
    <property type="match status" value="1"/>
</dbReference>
<feature type="transmembrane region" description="Helical" evidence="5">
    <location>
        <begin position="58"/>
        <end position="82"/>
    </location>
</feature>
<sequence length="374" mass="42404">MTPQKTFASSNCTLADSQIWTLSEVYISSLSLSLLGSGSVIVVSMVKKRHLDGQVRPLFQLALADFLAAAVLLSMSVINILTGVTDPDQTSTVLSIYNVCEYAIPLALSFYGTTFLLVMVYAYEAKQAVGGWRESSDGQEYSHRRSRKHTLYLLYFLAWCVPGLCFLTQVVALRNSPAELFPSHPTTNLITFASDTRRNDYHFYCCSCILLVYKENDSSLKVSKAFPEWYTYLMKVFFLAYVLVVITCCIVVYYRVNKWCQDRQGECMFLVEGDGFSRRNMRGIYCTARSVVLVMVVCWTPAFFLVLLSLLIPKQESLFLLYVLQAITVSLQGFLNSIAYGWLRRNFREAALGERLALLAQNPRAFYDESLTRT</sequence>
<comment type="subcellular location">
    <subcellularLocation>
        <location evidence="1">Membrane</location>
        <topology evidence="1">Multi-pass membrane protein</topology>
    </subcellularLocation>
</comment>
<feature type="transmembrane region" description="Helical" evidence="5">
    <location>
        <begin position="102"/>
        <end position="123"/>
    </location>
</feature>
<keyword evidence="2 5" id="KW-0812">Transmembrane</keyword>
<evidence type="ECO:0000313" key="7">
    <source>
        <dbReference type="Ensembl" id="ENSLOCP00000020741.1"/>
    </source>
</evidence>
<dbReference type="PANTHER" id="PTHR23112:SF36">
    <property type="entry name" value="SI:DKEY-30C15.2 PROTEIN"/>
    <property type="match status" value="1"/>
</dbReference>
<dbReference type="STRING" id="7918.ENSLOCP00000020741"/>
<evidence type="ECO:0000256" key="4">
    <source>
        <dbReference type="ARBA" id="ARBA00023136"/>
    </source>
</evidence>
<organism evidence="7 8">
    <name type="scientific">Lepisosteus oculatus</name>
    <name type="common">Spotted gar</name>
    <dbReference type="NCBI Taxonomy" id="7918"/>
    <lineage>
        <taxon>Eukaryota</taxon>
        <taxon>Metazoa</taxon>
        <taxon>Chordata</taxon>
        <taxon>Craniata</taxon>
        <taxon>Vertebrata</taxon>
        <taxon>Euteleostomi</taxon>
        <taxon>Actinopterygii</taxon>
        <taxon>Neopterygii</taxon>
        <taxon>Holostei</taxon>
        <taxon>Semionotiformes</taxon>
        <taxon>Lepisosteidae</taxon>
        <taxon>Lepisosteus</taxon>
    </lineage>
</organism>
<dbReference type="Proteomes" id="UP000018468">
    <property type="component" value="Linkage group LG8"/>
</dbReference>
<dbReference type="Bgee" id="ENSLOCG00000016779">
    <property type="expression patterns" value="Expressed in pharyngeal gill and 8 other cell types or tissues"/>
</dbReference>
<evidence type="ECO:0000256" key="2">
    <source>
        <dbReference type="ARBA" id="ARBA00022692"/>
    </source>
</evidence>
<dbReference type="EMBL" id="AHAT01023626">
    <property type="status" value="NOT_ANNOTATED_CDS"/>
    <property type="molecule type" value="Genomic_DNA"/>
</dbReference>
<reference evidence="7" key="2">
    <citation type="submission" date="2025-08" db="UniProtKB">
        <authorList>
            <consortium name="Ensembl"/>
        </authorList>
    </citation>
    <scope>IDENTIFICATION</scope>
</reference>
<dbReference type="EMBL" id="AHAT01023625">
    <property type="status" value="NOT_ANNOTATED_CDS"/>
    <property type="molecule type" value="Genomic_DNA"/>
</dbReference>
<dbReference type="GO" id="GO:0004930">
    <property type="term" value="F:G protein-coupled receptor activity"/>
    <property type="evidence" value="ECO:0000318"/>
    <property type="project" value="GO_Central"/>
</dbReference>
<protein>
    <recommendedName>
        <fullName evidence="6">G-protein coupled receptors family 1 profile domain-containing protein</fullName>
    </recommendedName>
</protein>
<evidence type="ECO:0000256" key="3">
    <source>
        <dbReference type="ARBA" id="ARBA00022989"/>
    </source>
</evidence>
<dbReference type="eggNOG" id="ENOG502RXNT">
    <property type="taxonomic scope" value="Eukaryota"/>
</dbReference>
<feature type="transmembrane region" description="Helical" evidence="5">
    <location>
        <begin position="152"/>
        <end position="172"/>
    </location>
</feature>
<feature type="transmembrane region" description="Helical" evidence="5">
    <location>
        <begin position="318"/>
        <end position="343"/>
    </location>
</feature>
<feature type="transmembrane region" description="Helical" evidence="5">
    <location>
        <begin position="25"/>
        <end position="46"/>
    </location>
</feature>
<dbReference type="AlphaFoldDB" id="W5NJD2"/>
<dbReference type="InterPro" id="IPR017452">
    <property type="entry name" value="GPCR_Rhodpsn_7TM"/>
</dbReference>
<reference evidence="7" key="3">
    <citation type="submission" date="2025-09" db="UniProtKB">
        <authorList>
            <consortium name="Ensembl"/>
        </authorList>
    </citation>
    <scope>IDENTIFICATION</scope>
</reference>
<dbReference type="OMA" id="YGWLRRN"/>
<keyword evidence="3 5" id="KW-1133">Transmembrane helix</keyword>
<accession>W5NJD2</accession>
<evidence type="ECO:0000313" key="8">
    <source>
        <dbReference type="Proteomes" id="UP000018468"/>
    </source>
</evidence>
<evidence type="ECO:0000259" key="6">
    <source>
        <dbReference type="PROSITE" id="PS50262"/>
    </source>
</evidence>
<dbReference type="SUPFAM" id="SSF81321">
    <property type="entry name" value="Family A G protein-coupled receptor-like"/>
    <property type="match status" value="1"/>
</dbReference>
<evidence type="ECO:0000256" key="1">
    <source>
        <dbReference type="ARBA" id="ARBA00004141"/>
    </source>
</evidence>
<dbReference type="GO" id="GO:0005886">
    <property type="term" value="C:plasma membrane"/>
    <property type="evidence" value="ECO:0000318"/>
    <property type="project" value="GO_Central"/>
</dbReference>
<dbReference type="GO" id="GO:0007189">
    <property type="term" value="P:adenylate cyclase-activating G protein-coupled receptor signaling pathway"/>
    <property type="evidence" value="ECO:0000318"/>
    <property type="project" value="GO_Central"/>
</dbReference>
<dbReference type="GeneTree" id="ENSGT00660000097187"/>
<keyword evidence="4 5" id="KW-0472">Membrane</keyword>
<proteinExistence type="predicted"/>
<name>W5NJD2_LEPOC</name>